<dbReference type="SMART" id="SM00697">
    <property type="entry name" value="DM8"/>
    <property type="match status" value="1"/>
</dbReference>
<dbReference type="Pfam" id="PF06477">
    <property type="entry name" value="DUF1091"/>
    <property type="match status" value="1"/>
</dbReference>
<accession>A0A6P4I9Q4</accession>
<keyword evidence="1" id="KW-0732">Signal</keyword>
<dbReference type="Gene3D" id="2.70.220.10">
    <property type="entry name" value="Ganglioside GM2 activator"/>
    <property type="match status" value="1"/>
</dbReference>
<name>A0A6P4I9Q4_DROKI</name>
<keyword evidence="2" id="KW-1185">Reference proteome</keyword>
<dbReference type="RefSeq" id="XP_017019288.1">
    <property type="nucleotide sequence ID" value="XM_017163799.1"/>
</dbReference>
<dbReference type="PANTHER" id="PTHR20898">
    <property type="entry name" value="DAEDALUS ON 3-RELATED-RELATED"/>
    <property type="match status" value="1"/>
</dbReference>
<dbReference type="Proteomes" id="UP001652661">
    <property type="component" value="Chromosome 3L"/>
</dbReference>
<evidence type="ECO:0000313" key="3">
    <source>
        <dbReference type="RefSeq" id="XP_017019288.1"/>
    </source>
</evidence>
<dbReference type="GeneID" id="108072587"/>
<evidence type="ECO:0000313" key="2">
    <source>
        <dbReference type="Proteomes" id="UP001652661"/>
    </source>
</evidence>
<dbReference type="InterPro" id="IPR010512">
    <property type="entry name" value="DUF1091"/>
</dbReference>
<organism evidence="2 3">
    <name type="scientific">Drosophila kikkawai</name>
    <name type="common">Fruit fly</name>
    <dbReference type="NCBI Taxonomy" id="30033"/>
    <lineage>
        <taxon>Eukaryota</taxon>
        <taxon>Metazoa</taxon>
        <taxon>Ecdysozoa</taxon>
        <taxon>Arthropoda</taxon>
        <taxon>Hexapoda</taxon>
        <taxon>Insecta</taxon>
        <taxon>Pterygota</taxon>
        <taxon>Neoptera</taxon>
        <taxon>Endopterygota</taxon>
        <taxon>Diptera</taxon>
        <taxon>Brachycera</taxon>
        <taxon>Muscomorpha</taxon>
        <taxon>Ephydroidea</taxon>
        <taxon>Drosophilidae</taxon>
        <taxon>Drosophila</taxon>
        <taxon>Sophophora</taxon>
    </lineage>
</organism>
<dbReference type="PANTHER" id="PTHR20898:SF0">
    <property type="entry name" value="DAEDALUS ON 3-RELATED"/>
    <property type="match status" value="1"/>
</dbReference>
<sequence length="155" mass="18681">MDKIIMLESKCGDYNRSYLSNVSLWIKNSRLNLEVCLIRGLFAGVTMDMEFLITMQDSVKYQKIFQYSLDMCTMMAQRRNNMFKRWFSTFFSSGNFKKYCPVEPGFYYLRDYDYNTLFIPKFLYAGKYRVKFDMFQLRNTDRDFVMGCAFEIEIK</sequence>
<proteinExistence type="predicted"/>
<protein>
    <submittedName>
        <fullName evidence="3">Uncharacterized protein</fullName>
    </submittedName>
</protein>
<evidence type="ECO:0000256" key="1">
    <source>
        <dbReference type="ARBA" id="ARBA00022729"/>
    </source>
</evidence>
<reference evidence="3" key="1">
    <citation type="submission" date="2025-08" db="UniProtKB">
        <authorList>
            <consortium name="RefSeq"/>
        </authorList>
    </citation>
    <scope>IDENTIFICATION</scope>
    <source>
        <strain evidence="3">14028-0561.14</strain>
        <tissue evidence="3">Whole fly</tissue>
    </source>
</reference>
<dbReference type="AlphaFoldDB" id="A0A6P4I9Q4"/>
<dbReference type="InterPro" id="IPR036846">
    <property type="entry name" value="GM2-AP_sf"/>
</dbReference>
<dbReference type="OrthoDB" id="7839216at2759"/>
<gene>
    <name evidence="3" type="primary">LOC108072587</name>
</gene>